<evidence type="ECO:0000313" key="2">
    <source>
        <dbReference type="Proteomes" id="UP000623687"/>
    </source>
</evidence>
<dbReference type="Gene3D" id="1.20.1280.50">
    <property type="match status" value="1"/>
</dbReference>
<dbReference type="GeneID" id="59371481"/>
<dbReference type="EMBL" id="JACETU010000001">
    <property type="protein sequence ID" value="KAF7441291.1"/>
    <property type="molecule type" value="Genomic_DNA"/>
</dbReference>
<reference evidence="1" key="1">
    <citation type="submission" date="2019-07" db="EMBL/GenBank/DDBJ databases">
        <authorList>
            <person name="Palmer J.M."/>
        </authorList>
    </citation>
    <scope>NUCLEOTIDE SEQUENCE</scope>
    <source>
        <strain evidence="1">PC9</strain>
    </source>
</reference>
<dbReference type="VEuPathDB" id="FungiDB:PC9H_001640"/>
<protein>
    <recommendedName>
        <fullName evidence="3">F-box domain-containing protein</fullName>
    </recommendedName>
</protein>
<name>A0A8H7E0G3_PLEOS</name>
<keyword evidence="2" id="KW-1185">Reference proteome</keyword>
<dbReference type="PANTHER" id="PTHR38926">
    <property type="entry name" value="F-BOX DOMAIN CONTAINING PROTEIN, EXPRESSED"/>
    <property type="match status" value="1"/>
</dbReference>
<organism evidence="1 2">
    <name type="scientific">Pleurotus ostreatus</name>
    <name type="common">Oyster mushroom</name>
    <name type="synonym">White-rot fungus</name>
    <dbReference type="NCBI Taxonomy" id="5322"/>
    <lineage>
        <taxon>Eukaryota</taxon>
        <taxon>Fungi</taxon>
        <taxon>Dikarya</taxon>
        <taxon>Basidiomycota</taxon>
        <taxon>Agaricomycotina</taxon>
        <taxon>Agaricomycetes</taxon>
        <taxon>Agaricomycetidae</taxon>
        <taxon>Agaricales</taxon>
        <taxon>Pleurotineae</taxon>
        <taxon>Pleurotaceae</taxon>
        <taxon>Pleurotus</taxon>
    </lineage>
</organism>
<proteinExistence type="predicted"/>
<dbReference type="SUPFAM" id="SSF52047">
    <property type="entry name" value="RNI-like"/>
    <property type="match status" value="1"/>
</dbReference>
<dbReference type="PANTHER" id="PTHR38926:SF72">
    <property type="entry name" value="IM:7136021-RELATED"/>
    <property type="match status" value="1"/>
</dbReference>
<evidence type="ECO:0000313" key="1">
    <source>
        <dbReference type="EMBL" id="KAF7441291.1"/>
    </source>
</evidence>
<dbReference type="Gene3D" id="3.80.10.10">
    <property type="entry name" value="Ribonuclease Inhibitor"/>
    <property type="match status" value="1"/>
</dbReference>
<dbReference type="Proteomes" id="UP000623687">
    <property type="component" value="Unassembled WGS sequence"/>
</dbReference>
<dbReference type="InterPro" id="IPR032675">
    <property type="entry name" value="LRR_dom_sf"/>
</dbReference>
<dbReference type="AlphaFoldDB" id="A0A8H7E0G3"/>
<accession>A0A8H7E0G3</accession>
<dbReference type="RefSeq" id="XP_036637135.1">
    <property type="nucleotide sequence ID" value="XM_036771290.1"/>
</dbReference>
<dbReference type="OrthoDB" id="2987486at2759"/>
<gene>
    <name evidence="1" type="ORF">PC9H_001640</name>
</gene>
<evidence type="ECO:0008006" key="3">
    <source>
        <dbReference type="Google" id="ProtNLM"/>
    </source>
</evidence>
<sequence length="874" mass="97884">MATSSESFFSHSPNIEEIDTKIESLKHQITLIQGGIRFLEEYKNTRLLTVAKLPPEVLSTILESLALSTPPRSTYRQQAYSHIFLATQVCRLWRQVALSSPRIWGCINGFASHRIVELFLERARSAPLYLWSPGYPDEKNVLAVLNHLERLKKIILKAQPNWVKRIVSEPTPQLEILSLETTSFATIDPFVFCADAFPLLQHLSLTGYVFKGNMTSLKNLRSLLIKPSDGPRQYSKLNHADPVNFFATLNDLPFLSSLTLIDALAPLNGSIPPLSVILPSLTHLLIQDDDISNLGMMSCITAPFIEVKLSHTGQANGETASPVIAAIYSNLPDIPRSHSKLTLRTKAVSWSDRPGAHVQIWTGCAVEEQETDIPLFDLKVSGTGDLETEGWALTLCPSTTLPPILHFHSGVESFNDDSLATYRIFRQLKDVTQLHSDRLIDIILVLCDTPLERNEARSLPSLQKIVLGSGIIKFLALFKPPPSTRYLPNPLNSLSSISYVPYEIRDNIVAHLQDDRLALARLSLVSSAWLQLSRWYLFEVIKVNQANALRLEELLASPYCTIRPYIAGLDLNNPPFVPKSPGTILELESVFTPQSLPRLAAVLASSQIRTVCLDGRSSLWIMSNSAIAAQSFDNLPIPLNVSSVTSLTLRSMQFSCISEVTAILQGIPNLRSLSLDNTYWCRPGPFEVLPPPSLALVDKLRVLRVRSMSVENLVEWLLLAGRPLGLVEMDMGLVEAATCERLCRTIDPEMLRTLSVHNSADAYAVEKFRNLRDIDISIHAADECKPAISLLKRLGSFHMRTVKFAVHTRFFSSPQEFFQCFDWKEFIAVLGAEKFRWLDSIEFAFDIEHSQAETRLTEKLSELHEQGKLYMSQL</sequence>
<comment type="caution">
    <text evidence="1">The sequence shown here is derived from an EMBL/GenBank/DDBJ whole genome shotgun (WGS) entry which is preliminary data.</text>
</comment>